<dbReference type="InterPro" id="IPR036812">
    <property type="entry name" value="NAD(P)_OxRdtase_dom_sf"/>
</dbReference>
<dbReference type="InterPro" id="IPR023210">
    <property type="entry name" value="NADP_OxRdtase_dom"/>
</dbReference>
<dbReference type="GO" id="GO:0016491">
    <property type="term" value="F:oxidoreductase activity"/>
    <property type="evidence" value="ECO:0007669"/>
    <property type="project" value="UniProtKB-KW"/>
</dbReference>
<feature type="non-terminal residue" evidence="3">
    <location>
        <position position="119"/>
    </location>
</feature>
<organism evidence="3">
    <name type="scientific">marine metagenome</name>
    <dbReference type="NCBI Taxonomy" id="408172"/>
    <lineage>
        <taxon>unclassified sequences</taxon>
        <taxon>metagenomes</taxon>
        <taxon>ecological metagenomes</taxon>
    </lineage>
</organism>
<keyword evidence="1" id="KW-0560">Oxidoreductase</keyword>
<dbReference type="Pfam" id="PF00248">
    <property type="entry name" value="Aldo_ket_red"/>
    <property type="match status" value="1"/>
</dbReference>
<dbReference type="PANTHER" id="PTHR43364">
    <property type="entry name" value="NADH-SPECIFIC METHYLGLYOXAL REDUCTASE-RELATED"/>
    <property type="match status" value="1"/>
</dbReference>
<dbReference type="SUPFAM" id="SSF51430">
    <property type="entry name" value="NAD(P)-linked oxidoreductase"/>
    <property type="match status" value="1"/>
</dbReference>
<proteinExistence type="predicted"/>
<dbReference type="EMBL" id="UINC01103001">
    <property type="protein sequence ID" value="SVC65052.1"/>
    <property type="molecule type" value="Genomic_DNA"/>
</dbReference>
<protein>
    <recommendedName>
        <fullName evidence="2">NADP-dependent oxidoreductase domain-containing protein</fullName>
    </recommendedName>
</protein>
<dbReference type="PANTHER" id="PTHR43364:SF4">
    <property type="entry name" value="NAD(P)-LINKED OXIDOREDUCTASE SUPERFAMILY PROTEIN"/>
    <property type="match status" value="1"/>
</dbReference>
<gene>
    <name evidence="3" type="ORF">METZ01_LOCUS317906</name>
</gene>
<feature type="non-terminal residue" evidence="3">
    <location>
        <position position="1"/>
    </location>
</feature>
<accession>A0A382NZB6</accession>
<reference evidence="3" key="1">
    <citation type="submission" date="2018-05" db="EMBL/GenBank/DDBJ databases">
        <authorList>
            <person name="Lanie J.A."/>
            <person name="Ng W.-L."/>
            <person name="Kazmierczak K.M."/>
            <person name="Andrzejewski T.M."/>
            <person name="Davidsen T.M."/>
            <person name="Wayne K.J."/>
            <person name="Tettelin H."/>
            <person name="Glass J.I."/>
            <person name="Rusch D."/>
            <person name="Podicherti R."/>
            <person name="Tsui H.-C.T."/>
            <person name="Winkler M.E."/>
        </authorList>
    </citation>
    <scope>NUCLEOTIDE SEQUENCE</scope>
</reference>
<evidence type="ECO:0000259" key="2">
    <source>
        <dbReference type="Pfam" id="PF00248"/>
    </source>
</evidence>
<evidence type="ECO:0000313" key="3">
    <source>
        <dbReference type="EMBL" id="SVC65052.1"/>
    </source>
</evidence>
<dbReference type="AlphaFoldDB" id="A0A382NZB6"/>
<sequence>VNFIILGKTNQRVSSISLGTWSYGGANLSGKTPVGWANQEDEDSRQALQTAYDAGINHWDTADVYGNGKSEQIIGSMWRSIPREDVFLATKVGWDMGKHKHWYHPEHMRFQMESSLKRL</sequence>
<name>A0A382NZB6_9ZZZZ</name>
<dbReference type="Gene3D" id="3.20.20.100">
    <property type="entry name" value="NADP-dependent oxidoreductase domain"/>
    <property type="match status" value="1"/>
</dbReference>
<evidence type="ECO:0000256" key="1">
    <source>
        <dbReference type="ARBA" id="ARBA00023002"/>
    </source>
</evidence>
<dbReference type="InterPro" id="IPR050523">
    <property type="entry name" value="AKR_Detox_Biosynth"/>
</dbReference>
<feature type="domain" description="NADP-dependent oxidoreductase" evidence="2">
    <location>
        <begin position="16"/>
        <end position="119"/>
    </location>
</feature>